<dbReference type="EMBL" id="CP071382">
    <property type="protein sequence ID" value="QSV47412.1"/>
    <property type="molecule type" value="Genomic_DNA"/>
</dbReference>
<dbReference type="InterPro" id="IPR011050">
    <property type="entry name" value="Pectin_lyase_fold/virulence"/>
</dbReference>
<proteinExistence type="predicted"/>
<evidence type="ECO:0000259" key="2">
    <source>
        <dbReference type="Pfam" id="PF13229"/>
    </source>
</evidence>
<name>A0ABX7Q7I1_9BACT</name>
<dbReference type="Gene3D" id="2.160.20.10">
    <property type="entry name" value="Single-stranded right-handed beta-helix, Pectin lyase-like"/>
    <property type="match status" value="1"/>
</dbReference>
<dbReference type="InterPro" id="IPR012334">
    <property type="entry name" value="Pectin_lyas_fold"/>
</dbReference>
<dbReference type="Proteomes" id="UP000663651">
    <property type="component" value="Chromosome"/>
</dbReference>
<dbReference type="Pfam" id="PF13229">
    <property type="entry name" value="Beta_helix"/>
    <property type="match status" value="1"/>
</dbReference>
<keyword evidence="4" id="KW-1185">Reference proteome</keyword>
<reference evidence="3 4" key="1">
    <citation type="submission" date="2021-03" db="EMBL/GenBank/DDBJ databases">
        <title>Geobacter metallireducens gen. nov. sp. nov., a microorganism capable of coupling the complete oxidation of organic compounds to the reduction of iron and other metals.</title>
        <authorList>
            <person name="Li Y."/>
        </authorList>
    </citation>
    <scope>NUCLEOTIDE SEQUENCE [LARGE SCALE GENOMIC DNA]</scope>
    <source>
        <strain evidence="3 4">Jerry-YX</strain>
    </source>
</reference>
<feature type="region of interest" description="Disordered" evidence="1">
    <location>
        <begin position="25"/>
        <end position="74"/>
    </location>
</feature>
<dbReference type="InterPro" id="IPR039448">
    <property type="entry name" value="Beta_helix"/>
</dbReference>
<sequence length="425" mass="44359">MMLFLGGCGKVSELFDAGSMFAHSPKPATGTDEGGETAPVVIEAPGSTPTPSPEPVKSPAPVAVRTPHSLPGESRLAPAVDAAAEQVMRDAVLTEDTIWRGEVLVEGSITVAPQTTLTIEPGTVVRFRRTAPGEGAGPVLLVQGRIVAKGGAGEPVRFTSAFPDPGAGEWQGIILLGSEKKNLFDQCRVEGAVTGIDASFSTITLKDVSLSACGTGARFQDSIITVEGCEASGCRVGMELAESEADVRNITVRGNRLGMMVRGGSLFLEGGRFVANKQAGLTASSSRFSIASAIFRDNATGLAVTDCTGKVTASRVSDNRDVGIHLVRSRVQVNGNEIASNGAIGLRVEDGLGVAWGNAFSGNGSFDIENAGGEDFRAMANWWGEPSPLLVKRLNHRPQDPARGRVLVNPVLKARPPLRSLNPVP</sequence>
<evidence type="ECO:0000313" key="3">
    <source>
        <dbReference type="EMBL" id="QSV47412.1"/>
    </source>
</evidence>
<accession>A0ABX7Q7I1</accession>
<protein>
    <submittedName>
        <fullName evidence="3">Right-handed parallel beta-helix repeat-containing protein</fullName>
    </submittedName>
</protein>
<evidence type="ECO:0000256" key="1">
    <source>
        <dbReference type="SAM" id="MobiDB-lite"/>
    </source>
</evidence>
<feature type="domain" description="Right handed beta helix" evidence="2">
    <location>
        <begin position="243"/>
        <end position="366"/>
    </location>
</feature>
<evidence type="ECO:0000313" key="4">
    <source>
        <dbReference type="Proteomes" id="UP000663651"/>
    </source>
</evidence>
<gene>
    <name evidence="3" type="ORF">JZM60_11785</name>
</gene>
<feature type="compositionally biased region" description="Pro residues" evidence="1">
    <location>
        <begin position="48"/>
        <end position="58"/>
    </location>
</feature>
<dbReference type="SUPFAM" id="SSF51126">
    <property type="entry name" value="Pectin lyase-like"/>
    <property type="match status" value="1"/>
</dbReference>
<organism evidence="3 4">
    <name type="scientific">Geobacter benzoatilyticus</name>
    <dbReference type="NCBI Taxonomy" id="2815309"/>
    <lineage>
        <taxon>Bacteria</taxon>
        <taxon>Pseudomonadati</taxon>
        <taxon>Thermodesulfobacteriota</taxon>
        <taxon>Desulfuromonadia</taxon>
        <taxon>Geobacterales</taxon>
        <taxon>Geobacteraceae</taxon>
        <taxon>Geobacter</taxon>
    </lineage>
</organism>